<keyword evidence="2 5" id="KW-0812">Transmembrane</keyword>
<name>A0AA41X8D8_9BACI</name>
<proteinExistence type="inferred from homology"/>
<evidence type="ECO:0000256" key="4">
    <source>
        <dbReference type="ARBA" id="ARBA00023136"/>
    </source>
</evidence>
<feature type="transmembrane region" description="Helical" evidence="5">
    <location>
        <begin position="65"/>
        <end position="85"/>
    </location>
</feature>
<evidence type="ECO:0000256" key="3">
    <source>
        <dbReference type="ARBA" id="ARBA00022989"/>
    </source>
</evidence>
<evidence type="ECO:0000256" key="5">
    <source>
        <dbReference type="HAMAP-Rule" id="MF_01536"/>
    </source>
</evidence>
<dbReference type="GO" id="GO:0005886">
    <property type="term" value="C:plasma membrane"/>
    <property type="evidence" value="ECO:0007669"/>
    <property type="project" value="UniProtKB-SubCell"/>
</dbReference>
<keyword evidence="7" id="KW-1185">Reference proteome</keyword>
<evidence type="ECO:0000313" key="6">
    <source>
        <dbReference type="EMBL" id="MCP8968250.1"/>
    </source>
</evidence>
<gene>
    <name evidence="6" type="ORF">NK662_06815</name>
</gene>
<comment type="caution">
    <text evidence="6">The sequence shown here is derived from an EMBL/GenBank/DDBJ whole genome shotgun (WGS) entry which is preliminary data.</text>
</comment>
<feature type="transmembrane region" description="Helical" evidence="5">
    <location>
        <begin position="97"/>
        <end position="115"/>
    </location>
</feature>
<evidence type="ECO:0000313" key="7">
    <source>
        <dbReference type="Proteomes" id="UP001156102"/>
    </source>
</evidence>
<dbReference type="RefSeq" id="WP_254758168.1">
    <property type="nucleotide sequence ID" value="NZ_JANCLT010000003.1"/>
</dbReference>
<accession>A0AA41X8D8</accession>
<keyword evidence="1 5" id="KW-1003">Cell membrane</keyword>
<dbReference type="HAMAP" id="MF_01536">
    <property type="entry name" value="UPF0344"/>
    <property type="match status" value="1"/>
</dbReference>
<evidence type="ECO:0000256" key="2">
    <source>
        <dbReference type="ARBA" id="ARBA00022692"/>
    </source>
</evidence>
<organism evidence="6 7">
    <name type="scientific">Ectobacillus ponti</name>
    <dbReference type="NCBI Taxonomy" id="2961894"/>
    <lineage>
        <taxon>Bacteria</taxon>
        <taxon>Bacillati</taxon>
        <taxon>Bacillota</taxon>
        <taxon>Bacilli</taxon>
        <taxon>Bacillales</taxon>
        <taxon>Bacillaceae</taxon>
        <taxon>Ectobacillus</taxon>
    </lineage>
</organism>
<sequence>MTHAHITAWVIGLILFFVARAMYSNRNGKAKMLHMIVRLLYILIIATGLMLYMNVSKYLTGNMHMWYGLKSLAGILVIGGMEMVLIRTRKGKSLAPVWLLLAVGFVAAVFLGLSLPQGFQIFHPFG</sequence>
<protein>
    <recommendedName>
        <fullName evidence="5">UPF0344 protein NK662_06815</fullName>
    </recommendedName>
</protein>
<dbReference type="InterPro" id="IPR010899">
    <property type="entry name" value="UPF0344"/>
</dbReference>
<comment type="similarity">
    <text evidence="5">Belongs to the UPF0344 family.</text>
</comment>
<reference evidence="6" key="1">
    <citation type="submission" date="2022-07" db="EMBL/GenBank/DDBJ databases">
        <authorList>
            <person name="Li W.-J."/>
            <person name="Deng Q.-Q."/>
        </authorList>
    </citation>
    <scope>NUCLEOTIDE SEQUENCE</scope>
    <source>
        <strain evidence="6">SYSU M60031</strain>
    </source>
</reference>
<evidence type="ECO:0000256" key="1">
    <source>
        <dbReference type="ARBA" id="ARBA00022475"/>
    </source>
</evidence>
<keyword evidence="4 5" id="KW-0472">Membrane</keyword>
<dbReference type="EMBL" id="JANCLT010000003">
    <property type="protein sequence ID" value="MCP8968250.1"/>
    <property type="molecule type" value="Genomic_DNA"/>
</dbReference>
<dbReference type="Pfam" id="PF07457">
    <property type="entry name" value="DUF1516"/>
    <property type="match status" value="1"/>
</dbReference>
<dbReference type="Proteomes" id="UP001156102">
    <property type="component" value="Unassembled WGS sequence"/>
</dbReference>
<comment type="subcellular location">
    <subcellularLocation>
        <location evidence="5">Cell membrane</location>
        <topology evidence="5">Multi-pass membrane protein</topology>
    </subcellularLocation>
</comment>
<feature type="transmembrane region" description="Helical" evidence="5">
    <location>
        <begin position="6"/>
        <end position="23"/>
    </location>
</feature>
<feature type="transmembrane region" description="Helical" evidence="5">
    <location>
        <begin position="35"/>
        <end position="53"/>
    </location>
</feature>
<keyword evidence="3 5" id="KW-1133">Transmembrane helix</keyword>
<dbReference type="AlphaFoldDB" id="A0AA41X8D8"/>